<dbReference type="PANTHER" id="PTHR11465">
    <property type="entry name" value="CATALASE"/>
    <property type="match status" value="1"/>
</dbReference>
<dbReference type="Pfam" id="PF00199">
    <property type="entry name" value="Catalase"/>
    <property type="match status" value="1"/>
</dbReference>
<name>A0A0L6U7J5_9BASI</name>
<evidence type="ECO:0000256" key="1">
    <source>
        <dbReference type="ARBA" id="ARBA00005329"/>
    </source>
</evidence>
<keyword evidence="4" id="KW-0479">Metal-binding</keyword>
<protein>
    <recommendedName>
        <fullName evidence="8">Catalase core domain-containing protein</fullName>
    </recommendedName>
</protein>
<organism evidence="9 10">
    <name type="scientific">Puccinia sorghi</name>
    <dbReference type="NCBI Taxonomy" id="27349"/>
    <lineage>
        <taxon>Eukaryota</taxon>
        <taxon>Fungi</taxon>
        <taxon>Dikarya</taxon>
        <taxon>Basidiomycota</taxon>
        <taxon>Pucciniomycotina</taxon>
        <taxon>Pucciniomycetes</taxon>
        <taxon>Pucciniales</taxon>
        <taxon>Pucciniaceae</taxon>
        <taxon>Puccinia</taxon>
    </lineage>
</organism>
<proteinExistence type="inferred from homology"/>
<dbReference type="InterPro" id="IPR020835">
    <property type="entry name" value="Catalase_sf"/>
</dbReference>
<evidence type="ECO:0000256" key="4">
    <source>
        <dbReference type="ARBA" id="ARBA00022723"/>
    </source>
</evidence>
<dbReference type="VEuPathDB" id="FungiDB:VP01_910g2"/>
<dbReference type="GO" id="GO:0005739">
    <property type="term" value="C:mitochondrion"/>
    <property type="evidence" value="ECO:0007669"/>
    <property type="project" value="TreeGrafter"/>
</dbReference>
<keyword evidence="2" id="KW-0575">Peroxidase</keyword>
<evidence type="ECO:0000313" key="9">
    <source>
        <dbReference type="EMBL" id="KNZ44483.1"/>
    </source>
</evidence>
<keyword evidence="10" id="KW-1185">Reference proteome</keyword>
<dbReference type="GO" id="GO:0020037">
    <property type="term" value="F:heme binding"/>
    <property type="evidence" value="ECO:0007669"/>
    <property type="project" value="InterPro"/>
</dbReference>
<dbReference type="EMBL" id="LAVV01014727">
    <property type="protein sequence ID" value="KNZ44483.1"/>
    <property type="molecule type" value="Genomic_DNA"/>
</dbReference>
<keyword evidence="3" id="KW-0349">Heme</keyword>
<evidence type="ECO:0000313" key="10">
    <source>
        <dbReference type="Proteomes" id="UP000037035"/>
    </source>
</evidence>
<feature type="domain" description="Catalase core" evidence="8">
    <location>
        <begin position="29"/>
        <end position="87"/>
    </location>
</feature>
<evidence type="ECO:0000256" key="6">
    <source>
        <dbReference type="ARBA" id="ARBA00023004"/>
    </source>
</evidence>
<evidence type="ECO:0000259" key="8">
    <source>
        <dbReference type="Pfam" id="PF00199"/>
    </source>
</evidence>
<sequence>MNWTALGPLYFNVPGKQPAPMASSPPPPPMRLVRDPAKFPSLIQALSDNPQTGRRDPDAIFDYLGSNPEALPSFLQFFSDAGTSQGLISFSPGNPALS</sequence>
<dbReference type="SUPFAM" id="SSF56634">
    <property type="entry name" value="Heme-dependent catalase-like"/>
    <property type="match status" value="1"/>
</dbReference>
<feature type="region of interest" description="Disordered" evidence="7">
    <location>
        <begin position="15"/>
        <end position="34"/>
    </location>
</feature>
<keyword evidence="5" id="KW-0560">Oxidoreductase</keyword>
<dbReference type="GO" id="GO:0042542">
    <property type="term" value="P:response to hydrogen peroxide"/>
    <property type="evidence" value="ECO:0007669"/>
    <property type="project" value="TreeGrafter"/>
</dbReference>
<evidence type="ECO:0000256" key="3">
    <source>
        <dbReference type="ARBA" id="ARBA00022617"/>
    </source>
</evidence>
<reference evidence="9 10" key="1">
    <citation type="submission" date="2015-08" db="EMBL/GenBank/DDBJ databases">
        <title>Next Generation Sequencing and Analysis of the Genome of Puccinia sorghi L Schw, the Causal Agent of Maize Common Rust.</title>
        <authorList>
            <person name="Rochi L."/>
            <person name="Burguener G."/>
            <person name="Darino M."/>
            <person name="Turjanski A."/>
            <person name="Kreff E."/>
            <person name="Dieguez M.J."/>
            <person name="Sacco F."/>
        </authorList>
    </citation>
    <scope>NUCLEOTIDE SEQUENCE [LARGE SCALE GENOMIC DNA]</scope>
    <source>
        <strain evidence="9 10">RO10H11247</strain>
    </source>
</reference>
<evidence type="ECO:0000256" key="2">
    <source>
        <dbReference type="ARBA" id="ARBA00022559"/>
    </source>
</evidence>
<dbReference type="GO" id="GO:0005777">
    <property type="term" value="C:peroxisome"/>
    <property type="evidence" value="ECO:0007669"/>
    <property type="project" value="TreeGrafter"/>
</dbReference>
<dbReference type="Gene3D" id="1.20.1370.60">
    <property type="match status" value="1"/>
</dbReference>
<dbReference type="GO" id="GO:0004096">
    <property type="term" value="F:catalase activity"/>
    <property type="evidence" value="ECO:0007669"/>
    <property type="project" value="InterPro"/>
</dbReference>
<comment type="similarity">
    <text evidence="1">Belongs to the catalase family.</text>
</comment>
<dbReference type="InterPro" id="IPR011614">
    <property type="entry name" value="Catalase_core"/>
</dbReference>
<dbReference type="InterPro" id="IPR018028">
    <property type="entry name" value="Catalase"/>
</dbReference>
<dbReference type="PANTHER" id="PTHR11465:SF9">
    <property type="entry name" value="CATALASE"/>
    <property type="match status" value="1"/>
</dbReference>
<evidence type="ECO:0000256" key="7">
    <source>
        <dbReference type="SAM" id="MobiDB-lite"/>
    </source>
</evidence>
<dbReference type="GO" id="GO:0042744">
    <property type="term" value="P:hydrogen peroxide catabolic process"/>
    <property type="evidence" value="ECO:0007669"/>
    <property type="project" value="TreeGrafter"/>
</dbReference>
<dbReference type="Proteomes" id="UP000037035">
    <property type="component" value="Unassembled WGS sequence"/>
</dbReference>
<comment type="caution">
    <text evidence="9">The sequence shown here is derived from an EMBL/GenBank/DDBJ whole genome shotgun (WGS) entry which is preliminary data.</text>
</comment>
<dbReference type="STRING" id="27349.A0A0L6U7J5"/>
<dbReference type="AlphaFoldDB" id="A0A0L6U7J5"/>
<gene>
    <name evidence="9" type="ORF">VP01_910g2</name>
</gene>
<accession>A0A0L6U7J5</accession>
<keyword evidence="6" id="KW-0408">Iron</keyword>
<dbReference type="GO" id="GO:0046872">
    <property type="term" value="F:metal ion binding"/>
    <property type="evidence" value="ECO:0007669"/>
    <property type="project" value="UniProtKB-KW"/>
</dbReference>
<evidence type="ECO:0000256" key="5">
    <source>
        <dbReference type="ARBA" id="ARBA00023002"/>
    </source>
</evidence>